<feature type="region of interest" description="Disordered" evidence="1">
    <location>
        <begin position="28"/>
        <end position="158"/>
    </location>
</feature>
<sequence>MSSNPPGLAAKQAAAAAAARFAGYSSFYASPSPASQAPNQAQFFPPHPSNGFARPPPPRPPHLANGFARPPPPPQFAFNDRGPPRMMRPPPRPAPSAPQWQWGNGASAQSSAPAKPAPPVRFNISPQSRGPPPRSFGPPPPGAFSAPTPAAAPPMEGNAKWPGALHDYVKRAFARCKGAADQAITQNSLKEMITNAIMTNSLWTKNWPAEPLPVLVGDTPVVAMQTQTGMKGGPAPEAAGHRFASSPSSNSFQPTQGFVPFKEPTGKKKNKMNKRKHDGVEVDHADLQRKNQRRQRFHMTQQELKSLVTPEVDTKRLQVLTLDGDLDLAAMVIKGTSETVEKEYLRLTSPPHPSTVRPEPVLHKALELVKSKWKKGDRDYIYACSQLKSIRQDCTVQHIKNDFTVSVYETHARVALESGDINEFNQCQTQLHELYERLIPGEAIEFLAYRILYCVYVSLQAKKGDSNAGQLGMYHVLGMVTPKLRADPAIAHALAVRQAVAMNDYHRFFKLYVGAPNMAGYLMDVMVPAIRLNALRAMCKAYRPTISVQCIRDELKLEGKAGKAFIRQSGLVLVKGDKTRVDTKASNIVWVLSNESSLI</sequence>
<protein>
    <recommendedName>
        <fullName evidence="2">SAC3/GANP/THP3 conserved domain-containing protein</fullName>
    </recommendedName>
</protein>
<proteinExistence type="predicted"/>
<evidence type="ECO:0000259" key="2">
    <source>
        <dbReference type="Pfam" id="PF03399"/>
    </source>
</evidence>
<keyword evidence="4" id="KW-1185">Reference proteome</keyword>
<evidence type="ECO:0000313" key="4">
    <source>
        <dbReference type="Proteomes" id="UP000694044"/>
    </source>
</evidence>
<feature type="domain" description="SAC3/GANP/THP3 conserved" evidence="2">
    <location>
        <begin position="342"/>
        <end position="559"/>
    </location>
</feature>
<comment type="caution">
    <text evidence="3">The sequence shown here is derived from an EMBL/GenBank/DDBJ whole genome shotgun (WGS) entry which is preliminary data.</text>
</comment>
<feature type="compositionally biased region" description="Polar residues" evidence="1">
    <location>
        <begin position="245"/>
        <end position="256"/>
    </location>
</feature>
<evidence type="ECO:0000313" key="3">
    <source>
        <dbReference type="EMBL" id="KAG7382473.1"/>
    </source>
</evidence>
<accession>A0A8T1VR12</accession>
<name>A0A8T1VR12_9STRA</name>
<dbReference type="GO" id="GO:0005634">
    <property type="term" value="C:nucleus"/>
    <property type="evidence" value="ECO:0007669"/>
    <property type="project" value="TreeGrafter"/>
</dbReference>
<dbReference type="AlphaFoldDB" id="A0A8T1VR12"/>
<dbReference type="Pfam" id="PF03399">
    <property type="entry name" value="SAC3_GANP"/>
    <property type="match status" value="1"/>
</dbReference>
<dbReference type="EMBL" id="JAGDFM010000206">
    <property type="protein sequence ID" value="KAG7382473.1"/>
    <property type="molecule type" value="Genomic_DNA"/>
</dbReference>
<dbReference type="PANTHER" id="PTHR12436:SF4">
    <property type="entry name" value="LEUKOCYTE RECEPTOR CLUSTER MEMBER 8"/>
    <property type="match status" value="1"/>
</dbReference>
<feature type="compositionally biased region" description="Pro residues" evidence="1">
    <location>
        <begin position="86"/>
        <end position="96"/>
    </location>
</feature>
<dbReference type="PANTHER" id="PTHR12436">
    <property type="entry name" value="80 KDA MCM3-ASSOCIATED PROTEIN"/>
    <property type="match status" value="1"/>
</dbReference>
<gene>
    <name evidence="3" type="ORF">PHYPSEUDO_004806</name>
</gene>
<organism evidence="3 4">
    <name type="scientific">Phytophthora pseudosyringae</name>
    <dbReference type="NCBI Taxonomy" id="221518"/>
    <lineage>
        <taxon>Eukaryota</taxon>
        <taxon>Sar</taxon>
        <taxon>Stramenopiles</taxon>
        <taxon>Oomycota</taxon>
        <taxon>Peronosporomycetes</taxon>
        <taxon>Peronosporales</taxon>
        <taxon>Peronosporaceae</taxon>
        <taxon>Phytophthora</taxon>
    </lineage>
</organism>
<dbReference type="InterPro" id="IPR005062">
    <property type="entry name" value="SAC3/GANP/THP3_conserved"/>
</dbReference>
<feature type="region of interest" description="Disordered" evidence="1">
    <location>
        <begin position="228"/>
        <end position="281"/>
    </location>
</feature>
<dbReference type="InterPro" id="IPR045107">
    <property type="entry name" value="SAC3/GANP/THP3"/>
</dbReference>
<feature type="compositionally biased region" description="Basic residues" evidence="1">
    <location>
        <begin position="267"/>
        <end position="277"/>
    </location>
</feature>
<feature type="compositionally biased region" description="Pro residues" evidence="1">
    <location>
        <begin position="129"/>
        <end position="142"/>
    </location>
</feature>
<feature type="compositionally biased region" description="Low complexity" evidence="1">
    <location>
        <begin position="28"/>
        <end position="44"/>
    </location>
</feature>
<evidence type="ECO:0000256" key="1">
    <source>
        <dbReference type="SAM" id="MobiDB-lite"/>
    </source>
</evidence>
<reference evidence="3" key="1">
    <citation type="submission" date="2021-02" db="EMBL/GenBank/DDBJ databases">
        <authorList>
            <person name="Palmer J.M."/>
        </authorList>
    </citation>
    <scope>NUCLEOTIDE SEQUENCE</scope>
    <source>
        <strain evidence="3">SCRP734</strain>
    </source>
</reference>
<dbReference type="Proteomes" id="UP000694044">
    <property type="component" value="Unassembled WGS sequence"/>
</dbReference>
<dbReference type="OrthoDB" id="199574at2759"/>